<evidence type="ECO:0000313" key="1">
    <source>
        <dbReference type="EMBL" id="JAD25087.1"/>
    </source>
</evidence>
<sequence length="68" mass="7548">MASRQHCSPYMLEPKVTLTAKERQPWPSCLQAKSQNGIGISTVDENNLTHETLWSPFLVGLLLPGRVA</sequence>
<proteinExistence type="predicted"/>
<reference evidence="1" key="2">
    <citation type="journal article" date="2015" name="Data Brief">
        <title>Shoot transcriptome of the giant reed, Arundo donax.</title>
        <authorList>
            <person name="Barrero R.A."/>
            <person name="Guerrero F.D."/>
            <person name="Moolhuijzen P."/>
            <person name="Goolsby J.A."/>
            <person name="Tidwell J."/>
            <person name="Bellgard S.E."/>
            <person name="Bellgard M.I."/>
        </authorList>
    </citation>
    <scope>NUCLEOTIDE SEQUENCE</scope>
    <source>
        <tissue evidence="1">Shoot tissue taken approximately 20 cm above the soil surface</tissue>
    </source>
</reference>
<dbReference type="EMBL" id="GBRH01272808">
    <property type="protein sequence ID" value="JAD25087.1"/>
    <property type="molecule type" value="Transcribed_RNA"/>
</dbReference>
<organism evidence="1">
    <name type="scientific">Arundo donax</name>
    <name type="common">Giant reed</name>
    <name type="synonym">Donax arundinaceus</name>
    <dbReference type="NCBI Taxonomy" id="35708"/>
    <lineage>
        <taxon>Eukaryota</taxon>
        <taxon>Viridiplantae</taxon>
        <taxon>Streptophyta</taxon>
        <taxon>Embryophyta</taxon>
        <taxon>Tracheophyta</taxon>
        <taxon>Spermatophyta</taxon>
        <taxon>Magnoliopsida</taxon>
        <taxon>Liliopsida</taxon>
        <taxon>Poales</taxon>
        <taxon>Poaceae</taxon>
        <taxon>PACMAD clade</taxon>
        <taxon>Arundinoideae</taxon>
        <taxon>Arundineae</taxon>
        <taxon>Arundo</taxon>
    </lineage>
</organism>
<accession>A0A0A8YRW0</accession>
<dbReference type="AlphaFoldDB" id="A0A0A8YRW0"/>
<protein>
    <submittedName>
        <fullName evidence="1">Uncharacterized protein</fullName>
    </submittedName>
</protein>
<name>A0A0A8YRW0_ARUDO</name>
<reference evidence="1" key="1">
    <citation type="submission" date="2014-09" db="EMBL/GenBank/DDBJ databases">
        <authorList>
            <person name="Magalhaes I.L.F."/>
            <person name="Oliveira U."/>
            <person name="Santos F.R."/>
            <person name="Vidigal T.H.D.A."/>
            <person name="Brescovit A.D."/>
            <person name="Santos A.J."/>
        </authorList>
    </citation>
    <scope>NUCLEOTIDE SEQUENCE</scope>
    <source>
        <tissue evidence="1">Shoot tissue taken approximately 20 cm above the soil surface</tissue>
    </source>
</reference>